<dbReference type="PANTHER" id="PTHR21432">
    <property type="entry name" value="ACETYL-COA HYDROLASE-RELATED"/>
    <property type="match status" value="1"/>
</dbReference>
<dbReference type="Pfam" id="PF13336">
    <property type="entry name" value="AcetylCoA_hyd_C"/>
    <property type="match status" value="1"/>
</dbReference>
<dbReference type="Pfam" id="PF02550">
    <property type="entry name" value="AcetylCoA_hydro"/>
    <property type="match status" value="1"/>
</dbReference>
<name>A0ABT0AEI0_9SPHN</name>
<dbReference type="EMBL" id="JALHAT010000023">
    <property type="protein sequence ID" value="MCJ1961598.1"/>
    <property type="molecule type" value="Genomic_DNA"/>
</dbReference>
<organism evidence="5 6">
    <name type="scientific">Novosphingobium mangrovi</name>
    <name type="common">ex Hu et al. 2023</name>
    <dbReference type="NCBI Taxonomy" id="2930094"/>
    <lineage>
        <taxon>Bacteria</taxon>
        <taxon>Pseudomonadati</taxon>
        <taxon>Pseudomonadota</taxon>
        <taxon>Alphaproteobacteria</taxon>
        <taxon>Sphingomonadales</taxon>
        <taxon>Sphingomonadaceae</taxon>
        <taxon>Novosphingobium</taxon>
    </lineage>
</organism>
<evidence type="ECO:0000256" key="1">
    <source>
        <dbReference type="ARBA" id="ARBA00009632"/>
    </source>
</evidence>
<accession>A0ABT0AEI0</accession>
<dbReference type="InterPro" id="IPR037171">
    <property type="entry name" value="NagB/RpiA_transferase-like"/>
</dbReference>
<dbReference type="Gene3D" id="3.40.1080.10">
    <property type="entry name" value="Glutaconate Coenzyme A-transferase"/>
    <property type="match status" value="1"/>
</dbReference>
<proteinExistence type="inferred from homology"/>
<dbReference type="PANTHER" id="PTHR21432:SF20">
    <property type="entry name" value="ACETYL-COA HYDROLASE"/>
    <property type="match status" value="1"/>
</dbReference>
<dbReference type="SUPFAM" id="SSF100950">
    <property type="entry name" value="NagB/RpiA/CoA transferase-like"/>
    <property type="match status" value="2"/>
</dbReference>
<keyword evidence="2" id="KW-0808">Transferase</keyword>
<keyword evidence="6" id="KW-1185">Reference proteome</keyword>
<evidence type="ECO:0000313" key="5">
    <source>
        <dbReference type="EMBL" id="MCJ1961598.1"/>
    </source>
</evidence>
<dbReference type="InterPro" id="IPR003702">
    <property type="entry name" value="ActCoA_hydro_N"/>
</dbReference>
<feature type="domain" description="Acetyl-CoA hydrolase/transferase C-terminal" evidence="4">
    <location>
        <begin position="259"/>
        <end position="409"/>
    </location>
</feature>
<dbReference type="InterPro" id="IPR046433">
    <property type="entry name" value="ActCoA_hydro"/>
</dbReference>
<dbReference type="RefSeq" id="WP_243800857.1">
    <property type="nucleotide sequence ID" value="NZ_JALHAT010000023.1"/>
</dbReference>
<reference evidence="5" key="1">
    <citation type="submission" date="2022-03" db="EMBL/GenBank/DDBJ databases">
        <title>Identification of a novel bacterium isolated from mangrove sediments.</title>
        <authorList>
            <person name="Pan X."/>
        </authorList>
    </citation>
    <scope>NUCLEOTIDE SEQUENCE</scope>
    <source>
        <strain evidence="5">B2637</strain>
    </source>
</reference>
<evidence type="ECO:0000256" key="2">
    <source>
        <dbReference type="ARBA" id="ARBA00022679"/>
    </source>
</evidence>
<comment type="similarity">
    <text evidence="1">Belongs to the acetyl-CoA hydrolase/transferase family.</text>
</comment>
<evidence type="ECO:0008006" key="7">
    <source>
        <dbReference type="Google" id="ProtNLM"/>
    </source>
</evidence>
<evidence type="ECO:0000259" key="4">
    <source>
        <dbReference type="Pfam" id="PF13336"/>
    </source>
</evidence>
<dbReference type="Gene3D" id="3.40.1080.20">
    <property type="entry name" value="Acetyl-CoA hydrolase/transferase C-terminal domain"/>
    <property type="match status" value="1"/>
</dbReference>
<gene>
    <name evidence="5" type="ORF">MTR65_12960</name>
</gene>
<sequence length="413" mass="44128">MKTMTAREALAHVESGMTVAFPHLSAEPQALTRALWARAEALDEITVYSGMLLSGYDFLKGPAAGKIRFKTWFMPGTLLRKTAADVKAEYLPLTWAQTGRFLNEVPIDVGLIQVSAPDEQGNYSLGVNATVARALINNAKTVIAQVNPAMPRTRGDSLVAGEAFDIIVEDEVPLIEFPFRPVDAIDQEIGRTIAGFVEDGATLQFGIGGIPGAAVEAMIERGCRDLSIISMVTDSAMQLIEAGCCRKADPKAFVGDILGTRAFYDWVDGNPAIALADASTTHTPESFVARGNIFSINSALEIDLFGQVNCETLGGKQAGAIGGSVDFAMAGQVAGTTSVIGLRSTTNKGASRIVRRLDSEIVTISRTFVQRVVTEHGVADLRNLSVRERAIALAQIAHPDHREDLMAQAIELG</sequence>
<evidence type="ECO:0000313" key="6">
    <source>
        <dbReference type="Proteomes" id="UP001162802"/>
    </source>
</evidence>
<comment type="caution">
    <text evidence="5">The sequence shown here is derived from an EMBL/GenBank/DDBJ whole genome shotgun (WGS) entry which is preliminary data.</text>
</comment>
<dbReference type="Proteomes" id="UP001162802">
    <property type="component" value="Unassembled WGS sequence"/>
</dbReference>
<feature type="domain" description="Acetyl-CoA hydrolase/transferase N-terminal" evidence="3">
    <location>
        <begin position="3"/>
        <end position="175"/>
    </location>
</feature>
<dbReference type="InterPro" id="IPR038460">
    <property type="entry name" value="AcetylCoA_hyd_C_sf"/>
</dbReference>
<dbReference type="Gene3D" id="3.30.750.70">
    <property type="entry name" value="4-hydroxybutyrate coenzyme like domains"/>
    <property type="match status" value="1"/>
</dbReference>
<dbReference type="InterPro" id="IPR026888">
    <property type="entry name" value="AcetylCoA_hyd_C"/>
</dbReference>
<evidence type="ECO:0000259" key="3">
    <source>
        <dbReference type="Pfam" id="PF02550"/>
    </source>
</evidence>
<protein>
    <recommendedName>
        <fullName evidence="7">Acetyl-CoA hydrolase</fullName>
    </recommendedName>
</protein>